<dbReference type="EMBL" id="HBUF01613199">
    <property type="protein sequence ID" value="CAG6779203.1"/>
    <property type="molecule type" value="Transcribed_RNA"/>
</dbReference>
<dbReference type="PANTHER" id="PTHR35450">
    <property type="entry name" value="REVERSE TRANSCRIPTASE DOMAIN-CONTAINING PROTEIN"/>
    <property type="match status" value="1"/>
</dbReference>
<dbReference type="AlphaFoldDB" id="A0A8D8TQP9"/>
<protein>
    <submittedName>
        <fullName evidence="1">Uncharacterized protein</fullName>
    </submittedName>
</protein>
<reference evidence="1" key="1">
    <citation type="submission" date="2021-05" db="EMBL/GenBank/DDBJ databases">
        <authorList>
            <person name="Alioto T."/>
            <person name="Alioto T."/>
            <person name="Gomez Garrido J."/>
        </authorList>
    </citation>
    <scope>NUCLEOTIDE SEQUENCE</scope>
</reference>
<dbReference type="EMBL" id="HBUF01297532">
    <property type="protein sequence ID" value="CAG6690442.1"/>
    <property type="molecule type" value="Transcribed_RNA"/>
</dbReference>
<accession>A0A8D8TQP9</accession>
<proteinExistence type="predicted"/>
<organism evidence="1">
    <name type="scientific">Cacopsylla melanoneura</name>
    <dbReference type="NCBI Taxonomy" id="428564"/>
    <lineage>
        <taxon>Eukaryota</taxon>
        <taxon>Metazoa</taxon>
        <taxon>Ecdysozoa</taxon>
        <taxon>Arthropoda</taxon>
        <taxon>Hexapoda</taxon>
        <taxon>Insecta</taxon>
        <taxon>Pterygota</taxon>
        <taxon>Neoptera</taxon>
        <taxon>Paraneoptera</taxon>
        <taxon>Hemiptera</taxon>
        <taxon>Sternorrhyncha</taxon>
        <taxon>Psylloidea</taxon>
        <taxon>Psyllidae</taxon>
        <taxon>Psyllinae</taxon>
        <taxon>Cacopsylla</taxon>
    </lineage>
</organism>
<sequence>MKVKILKTDKDSKCRLCRSFNEIIHHIVLGCPILAKKAYLDRHNQVAAQLHWNICKEYNIKVKDKWFEHVPDTVTDTPDATIMWDMQVQTDRHNYNSQQTRHNNKR</sequence>
<dbReference type="PANTHER" id="PTHR35450:SF2">
    <property type="entry name" value="REVERSE TRANSCRIPTASE DOMAIN-CONTAINING PROTEIN"/>
    <property type="match status" value="1"/>
</dbReference>
<name>A0A8D8TQP9_9HEMI</name>
<evidence type="ECO:0000313" key="1">
    <source>
        <dbReference type="EMBL" id="CAG6690442.1"/>
    </source>
</evidence>
<dbReference type="EMBL" id="HBUF01072824">
    <property type="protein sequence ID" value="CAG6630201.1"/>
    <property type="molecule type" value="Transcribed_RNA"/>
</dbReference>